<dbReference type="Proteomes" id="UP000287651">
    <property type="component" value="Unassembled WGS sequence"/>
</dbReference>
<feature type="region of interest" description="Disordered" evidence="1">
    <location>
        <begin position="17"/>
        <end position="38"/>
    </location>
</feature>
<name>A0A427B8C7_ENSVE</name>
<organism evidence="2 3">
    <name type="scientific">Ensete ventricosum</name>
    <name type="common">Abyssinian banana</name>
    <name type="synonym">Musa ensete</name>
    <dbReference type="NCBI Taxonomy" id="4639"/>
    <lineage>
        <taxon>Eukaryota</taxon>
        <taxon>Viridiplantae</taxon>
        <taxon>Streptophyta</taxon>
        <taxon>Embryophyta</taxon>
        <taxon>Tracheophyta</taxon>
        <taxon>Spermatophyta</taxon>
        <taxon>Magnoliopsida</taxon>
        <taxon>Liliopsida</taxon>
        <taxon>Zingiberales</taxon>
        <taxon>Musaceae</taxon>
        <taxon>Ensete</taxon>
    </lineage>
</organism>
<dbReference type="EMBL" id="AMZH03000244">
    <property type="protein sequence ID" value="RRT84731.1"/>
    <property type="molecule type" value="Genomic_DNA"/>
</dbReference>
<evidence type="ECO:0000313" key="3">
    <source>
        <dbReference type="Proteomes" id="UP000287651"/>
    </source>
</evidence>
<evidence type="ECO:0000313" key="2">
    <source>
        <dbReference type="EMBL" id="RRT84731.1"/>
    </source>
</evidence>
<comment type="caution">
    <text evidence="2">The sequence shown here is derived from an EMBL/GenBank/DDBJ whole genome shotgun (WGS) entry which is preliminary data.</text>
</comment>
<evidence type="ECO:0000256" key="1">
    <source>
        <dbReference type="SAM" id="MobiDB-lite"/>
    </source>
</evidence>
<sequence length="200" mass="22227">MVIEDFPTTLIGVAPSPTAAQRCLPPPELPSRPLGNTIERQAPTASTSIHSMPESNTLSSNSIDSLKVQLRLVNRRIYEVQKEFIKLKEELEESSTGGSPFVSKPSLYPKGLVEKQIDVIIDRLTSGDDNSLARKAYTQAAVEKRPKPERDPEITFMLGEEENPDHNDTLVISTWIANTQVKRIMVDIGSSADILYFDTF</sequence>
<protein>
    <submittedName>
        <fullName evidence="2">Uncharacterized protein</fullName>
    </submittedName>
</protein>
<proteinExistence type="predicted"/>
<reference evidence="2 3" key="1">
    <citation type="journal article" date="2014" name="Agronomy (Basel)">
        <title>A Draft Genome Sequence for Ensete ventricosum, the Drought-Tolerant Tree Against Hunger.</title>
        <authorList>
            <person name="Harrison J."/>
            <person name="Moore K.A."/>
            <person name="Paszkiewicz K."/>
            <person name="Jones T."/>
            <person name="Grant M."/>
            <person name="Ambacheew D."/>
            <person name="Muzemil S."/>
            <person name="Studholme D.J."/>
        </authorList>
    </citation>
    <scope>NUCLEOTIDE SEQUENCE [LARGE SCALE GENOMIC DNA]</scope>
</reference>
<dbReference type="AlphaFoldDB" id="A0A427B8C7"/>
<gene>
    <name evidence="2" type="ORF">B296_00010988</name>
</gene>
<accession>A0A427B8C7</accession>